<sequence length="179" mass="20019">MTGWSYRRESLTLHAEHSERRACLHMPGNHAECATVSILTRGRGPHLEIPLCATVTAHSPSGFLSPLRQPTQLPVGLRPRPMTSCRDTTAAEKGARAVSVALSPILLCGFGGRYAAYEVRNINTHTHHVSRLNQPLAPSRRSFYFLYSLRQEQTNFTFAVGGFTRWSVQHKENTTAQMY</sequence>
<comment type="caution">
    <text evidence="1">The sequence shown here is derived from an EMBL/GenBank/DDBJ whole genome shotgun (WGS) entry which is preliminary data.</text>
</comment>
<reference evidence="1" key="1">
    <citation type="journal article" date="2022" name="bioRxiv">
        <title>Sequencing and chromosome-scale assembly of the giantPleurodeles waltlgenome.</title>
        <authorList>
            <person name="Brown T."/>
            <person name="Elewa A."/>
            <person name="Iarovenko S."/>
            <person name="Subramanian E."/>
            <person name="Araus A.J."/>
            <person name="Petzold A."/>
            <person name="Susuki M."/>
            <person name="Suzuki K.-i.T."/>
            <person name="Hayashi T."/>
            <person name="Toyoda A."/>
            <person name="Oliveira C."/>
            <person name="Osipova E."/>
            <person name="Leigh N.D."/>
            <person name="Simon A."/>
            <person name="Yun M.H."/>
        </authorList>
    </citation>
    <scope>NUCLEOTIDE SEQUENCE</scope>
    <source>
        <strain evidence="1">20211129_DDA</strain>
        <tissue evidence="1">Liver</tissue>
    </source>
</reference>
<keyword evidence="2" id="KW-1185">Reference proteome</keyword>
<name>A0AAV7TL91_PLEWA</name>
<protein>
    <submittedName>
        <fullName evidence="1">Uncharacterized protein</fullName>
    </submittedName>
</protein>
<accession>A0AAV7TL91</accession>
<proteinExistence type="predicted"/>
<evidence type="ECO:0000313" key="1">
    <source>
        <dbReference type="EMBL" id="KAJ1177382.1"/>
    </source>
</evidence>
<organism evidence="1 2">
    <name type="scientific">Pleurodeles waltl</name>
    <name type="common">Iberian ribbed newt</name>
    <dbReference type="NCBI Taxonomy" id="8319"/>
    <lineage>
        <taxon>Eukaryota</taxon>
        <taxon>Metazoa</taxon>
        <taxon>Chordata</taxon>
        <taxon>Craniata</taxon>
        <taxon>Vertebrata</taxon>
        <taxon>Euteleostomi</taxon>
        <taxon>Amphibia</taxon>
        <taxon>Batrachia</taxon>
        <taxon>Caudata</taxon>
        <taxon>Salamandroidea</taxon>
        <taxon>Salamandridae</taxon>
        <taxon>Pleurodelinae</taxon>
        <taxon>Pleurodeles</taxon>
    </lineage>
</organism>
<dbReference type="Proteomes" id="UP001066276">
    <property type="component" value="Chromosome 3_2"/>
</dbReference>
<gene>
    <name evidence="1" type="ORF">NDU88_002640</name>
</gene>
<dbReference type="AlphaFoldDB" id="A0AAV7TL91"/>
<evidence type="ECO:0000313" key="2">
    <source>
        <dbReference type="Proteomes" id="UP001066276"/>
    </source>
</evidence>
<dbReference type="EMBL" id="JANPWB010000006">
    <property type="protein sequence ID" value="KAJ1177382.1"/>
    <property type="molecule type" value="Genomic_DNA"/>
</dbReference>